<proteinExistence type="predicted"/>
<accession>A0A9Q1D2Q0</accession>
<reference evidence="2" key="1">
    <citation type="journal article" date="2023" name="Science">
        <title>Genome structures resolve the early diversification of teleost fishes.</title>
        <authorList>
            <person name="Parey E."/>
            <person name="Louis A."/>
            <person name="Montfort J."/>
            <person name="Bouchez O."/>
            <person name="Roques C."/>
            <person name="Iampietro C."/>
            <person name="Lluch J."/>
            <person name="Castinel A."/>
            <person name="Donnadieu C."/>
            <person name="Desvignes T."/>
            <person name="Floi Bucao C."/>
            <person name="Jouanno E."/>
            <person name="Wen M."/>
            <person name="Mejri S."/>
            <person name="Dirks R."/>
            <person name="Jansen H."/>
            <person name="Henkel C."/>
            <person name="Chen W.J."/>
            <person name="Zahm M."/>
            <person name="Cabau C."/>
            <person name="Klopp C."/>
            <person name="Thompson A.W."/>
            <person name="Robinson-Rechavi M."/>
            <person name="Braasch I."/>
            <person name="Lecointre G."/>
            <person name="Bobe J."/>
            <person name="Postlethwait J.H."/>
            <person name="Berthelot C."/>
            <person name="Roest Crollius H."/>
            <person name="Guiguen Y."/>
        </authorList>
    </citation>
    <scope>NUCLEOTIDE SEQUENCE</scope>
    <source>
        <strain evidence="2">Concon-B</strain>
    </source>
</reference>
<name>A0A9Q1D2Q0_CONCO</name>
<keyword evidence="3" id="KW-1185">Reference proteome</keyword>
<dbReference type="EMBL" id="JAFJMO010000014">
    <property type="protein sequence ID" value="KAJ8256731.1"/>
    <property type="molecule type" value="Genomic_DNA"/>
</dbReference>
<evidence type="ECO:0000256" key="1">
    <source>
        <dbReference type="SAM" id="MobiDB-lite"/>
    </source>
</evidence>
<comment type="caution">
    <text evidence="2">The sequence shown here is derived from an EMBL/GenBank/DDBJ whole genome shotgun (WGS) entry which is preliminary data.</text>
</comment>
<feature type="region of interest" description="Disordered" evidence="1">
    <location>
        <begin position="66"/>
        <end position="95"/>
    </location>
</feature>
<evidence type="ECO:0000313" key="3">
    <source>
        <dbReference type="Proteomes" id="UP001152803"/>
    </source>
</evidence>
<dbReference type="AlphaFoldDB" id="A0A9Q1D2Q0"/>
<sequence length="134" mass="14864">MPTGTLENCPHFGEHGPTVCPTGAHTQPWAHRGMLRAHNGPQWGPHSAHILGWVWAVPLGTHLGRISRRENNPTQQSPPAAAEEKLSRNAFRPPVNERAECEQYQVEVSTQHSVFPPHSGVRRREIGCCDFGLI</sequence>
<dbReference type="Proteomes" id="UP001152803">
    <property type="component" value="Unassembled WGS sequence"/>
</dbReference>
<gene>
    <name evidence="2" type="ORF">COCON_G00188830</name>
</gene>
<organism evidence="2 3">
    <name type="scientific">Conger conger</name>
    <name type="common">Conger eel</name>
    <name type="synonym">Muraena conger</name>
    <dbReference type="NCBI Taxonomy" id="82655"/>
    <lineage>
        <taxon>Eukaryota</taxon>
        <taxon>Metazoa</taxon>
        <taxon>Chordata</taxon>
        <taxon>Craniata</taxon>
        <taxon>Vertebrata</taxon>
        <taxon>Euteleostomi</taxon>
        <taxon>Actinopterygii</taxon>
        <taxon>Neopterygii</taxon>
        <taxon>Teleostei</taxon>
        <taxon>Anguilliformes</taxon>
        <taxon>Congridae</taxon>
        <taxon>Conger</taxon>
    </lineage>
</organism>
<evidence type="ECO:0000313" key="2">
    <source>
        <dbReference type="EMBL" id="KAJ8256731.1"/>
    </source>
</evidence>
<protein>
    <submittedName>
        <fullName evidence="2">Uncharacterized protein</fullName>
    </submittedName>
</protein>